<organism evidence="1 2">
    <name type="scientific">Encephalitozoon hellem</name>
    <name type="common">Microsporidian parasite</name>
    <dbReference type="NCBI Taxonomy" id="27973"/>
    <lineage>
        <taxon>Eukaryota</taxon>
        <taxon>Fungi</taxon>
        <taxon>Fungi incertae sedis</taxon>
        <taxon>Microsporidia</taxon>
        <taxon>Unikaryonidae</taxon>
        <taxon>Encephalitozoon</taxon>
    </lineage>
</organism>
<reference evidence="1" key="1">
    <citation type="submission" date="2021-05" db="EMBL/GenBank/DDBJ databases">
        <title>Encephalitozoon hellem ATCC 50604 Complete Genome.</title>
        <authorList>
            <person name="Mascarenhas dos Santos A.C."/>
            <person name="Julian A.T."/>
            <person name="Pombert J.-F."/>
        </authorList>
    </citation>
    <scope>NUCLEOTIDE SEQUENCE</scope>
    <source>
        <strain evidence="1">ATCC 50604</strain>
    </source>
</reference>
<dbReference type="Proteomes" id="UP001059546">
    <property type="component" value="Chromosome VIII"/>
</dbReference>
<dbReference type="InterPro" id="IPR036612">
    <property type="entry name" value="KH_dom_type_1_sf"/>
</dbReference>
<sequence>MKWDMDKEDYSDEPQEEVKRAKKAIEAMDVKPVDAGKVSLSAEENGVGGYDLNFRRQVKKRVKDYKYRALFNIGKTKRPYVLTRNSVVMMIEEELGVEILVKGSYRPEELNGDTDDEDALVYEVSAETPEMLHEAIGRIPSIIKEMPAFPWDSSGASGRYVYRNGVRCRSHRIIIDSELGEKMSEIRKDIEAISIDKPVEINIRGRLSEYIEPCFGEEANEPTYIQIVAKTKREIREAGSVCRSIISKYRDFLG</sequence>
<protein>
    <submittedName>
        <fullName evidence="1">Insulin-like growth factor 2 mRNA-binding protein 1</fullName>
    </submittedName>
</protein>
<dbReference type="AlphaFoldDB" id="A0A9Q9C414"/>
<name>A0A9Q9C414_ENCHE</name>
<dbReference type="Gene3D" id="3.30.1370.10">
    <property type="entry name" value="K Homology domain, type 1"/>
    <property type="match status" value="1"/>
</dbReference>
<dbReference type="GO" id="GO:0003723">
    <property type="term" value="F:RNA binding"/>
    <property type="evidence" value="ECO:0007669"/>
    <property type="project" value="InterPro"/>
</dbReference>
<gene>
    <name evidence="1" type="ORF">GPU96_08g15260</name>
</gene>
<evidence type="ECO:0000313" key="1">
    <source>
        <dbReference type="EMBL" id="UTX43754.1"/>
    </source>
</evidence>
<proteinExistence type="predicted"/>
<evidence type="ECO:0000313" key="2">
    <source>
        <dbReference type="Proteomes" id="UP001059546"/>
    </source>
</evidence>
<dbReference type="EMBL" id="CP075154">
    <property type="protein sequence ID" value="UTX43754.1"/>
    <property type="molecule type" value="Genomic_DNA"/>
</dbReference>
<accession>A0A9Q9C414</accession>